<accession>A0A9Q5WRA1</accession>
<dbReference type="EMBL" id="WUXR01000017">
    <property type="protein sequence ID" value="MBM4567867.1"/>
    <property type="molecule type" value="Genomic_DNA"/>
</dbReference>
<evidence type="ECO:0008006" key="5">
    <source>
        <dbReference type="Google" id="ProtNLM"/>
    </source>
</evidence>
<evidence type="ECO:0000313" key="2">
    <source>
        <dbReference type="EMBL" id="NKT80544.1"/>
    </source>
</evidence>
<dbReference type="EMBL" id="WVDC01000001">
    <property type="protein sequence ID" value="NKW40924.1"/>
    <property type="molecule type" value="Genomic_DNA"/>
</dbReference>
<comment type="caution">
    <text evidence="2">The sequence shown here is derived from an EMBL/GenBank/DDBJ whole genome shotgun (WGS) entry which is preliminary data.</text>
</comment>
<gene>
    <name evidence="1" type="ORF">GS441_21355</name>
    <name evidence="2" type="ORF">GS882_20930</name>
    <name evidence="3" type="ORF">GS947_04665</name>
</gene>
<dbReference type="Proteomes" id="UP000603463">
    <property type="component" value="Unassembled WGS sequence"/>
</dbReference>
<evidence type="ECO:0000313" key="4">
    <source>
        <dbReference type="Proteomes" id="UP000603463"/>
    </source>
</evidence>
<name>A0A9Q5WRA1_RHOHA</name>
<dbReference type="Proteomes" id="UP000808906">
    <property type="component" value="Unassembled WGS sequence"/>
</dbReference>
<reference evidence="2" key="2">
    <citation type="journal article" date="2020" name="Environ. Microbiol.">
        <title>The novel and transferable erm(51) gene confers Macrolides, Lincosamides, and Streptogramins B (MLSB) resistance to clonal Rhodococcus equi in the environment.</title>
        <authorList>
            <person name="Huber L."/>
            <person name="Giguere S."/>
            <person name="Slovis N.M."/>
            <person name="Alvarez-Narvaez S."/>
            <person name="Hart K.A."/>
            <person name="Greiter M."/>
            <person name="Morris E.R.A."/>
            <person name="Cohen N.D."/>
        </authorList>
    </citation>
    <scope>NUCLEOTIDE SEQUENCE</scope>
    <source>
        <strain evidence="2">Lh_116_1</strain>
        <strain evidence="3">Lh_16_1</strain>
    </source>
</reference>
<dbReference type="GeneID" id="57576355"/>
<sequence length="63" mass="7384">MDADDDHIITFAVRWQPYGGPRREDIFVTFGITPREFDERLRKVCLRRFGHPSIPRPVGRSLS</sequence>
<dbReference type="RefSeq" id="WP_005515457.1">
    <property type="nucleotide sequence ID" value="NZ_AP024187.1"/>
</dbReference>
<dbReference type="AlphaFoldDB" id="A0A9Q5WRA1"/>
<organism evidence="2 4">
    <name type="scientific">Rhodococcus hoagii</name>
    <name type="common">Corynebacterium equii</name>
    <dbReference type="NCBI Taxonomy" id="43767"/>
    <lineage>
        <taxon>Bacteria</taxon>
        <taxon>Bacillati</taxon>
        <taxon>Actinomycetota</taxon>
        <taxon>Actinomycetes</taxon>
        <taxon>Mycobacteriales</taxon>
        <taxon>Nocardiaceae</taxon>
        <taxon>Prescottella</taxon>
    </lineage>
</organism>
<evidence type="ECO:0000313" key="1">
    <source>
        <dbReference type="EMBL" id="MBM4567867.1"/>
    </source>
</evidence>
<evidence type="ECO:0000313" key="3">
    <source>
        <dbReference type="EMBL" id="NKW40924.1"/>
    </source>
</evidence>
<proteinExistence type="predicted"/>
<protein>
    <recommendedName>
        <fullName evidence="5">DUF3263 domain-containing protein</fullName>
    </recommendedName>
</protein>
<dbReference type="EMBL" id="WVBC01000034">
    <property type="protein sequence ID" value="NKT80544.1"/>
    <property type="molecule type" value="Genomic_DNA"/>
</dbReference>
<reference evidence="1" key="1">
    <citation type="submission" date="2019-11" db="EMBL/GenBank/DDBJ databases">
        <title>Spread of Macrolides and rifampicin resistant Rhodococcus equi in clinical isolates in the USA.</title>
        <authorList>
            <person name="Alvarez-Narvaez S."/>
            <person name="Huber L."/>
            <person name="Cohen N.D."/>
            <person name="Slovis N."/>
            <person name="Greiter M."/>
            <person name="Giguere S."/>
            <person name="Hart K."/>
        </authorList>
    </citation>
    <scope>NUCLEOTIDE SEQUENCE</scope>
    <source>
        <strain evidence="1">Lh_17</strain>
    </source>
</reference>
<dbReference type="Proteomes" id="UP000608063">
    <property type="component" value="Unassembled WGS sequence"/>
</dbReference>